<feature type="binding site" evidence="7">
    <location>
        <position position="137"/>
    </location>
    <ligand>
        <name>Zn(2+)</name>
        <dbReference type="ChEBI" id="CHEBI:29105"/>
        <label>1</label>
    </ligand>
</feature>
<dbReference type="PROSITE" id="PS00743">
    <property type="entry name" value="BETA_LACTAMASE_B_1"/>
    <property type="match status" value="1"/>
</dbReference>
<feature type="binding site" evidence="7">
    <location>
        <position position="66"/>
    </location>
    <ligand>
        <name>Zn(2+)</name>
        <dbReference type="ChEBI" id="CHEBI:29105"/>
        <label>2</label>
    </ligand>
</feature>
<dbReference type="EC" id="3.1.2.6" evidence="7"/>
<evidence type="ECO:0000259" key="8">
    <source>
        <dbReference type="SMART" id="SM00849"/>
    </source>
</evidence>
<evidence type="ECO:0000313" key="9">
    <source>
        <dbReference type="EMBL" id="NMG04677.1"/>
    </source>
</evidence>
<dbReference type="EMBL" id="WTVM01000143">
    <property type="protein sequence ID" value="NMG04677.1"/>
    <property type="molecule type" value="Genomic_DNA"/>
</dbReference>
<dbReference type="RefSeq" id="WP_168989323.1">
    <property type="nucleotide sequence ID" value="NZ_CAWPHM010000048.1"/>
</dbReference>
<evidence type="ECO:0000256" key="1">
    <source>
        <dbReference type="ARBA" id="ARBA00001623"/>
    </source>
</evidence>
<dbReference type="InterPro" id="IPR036866">
    <property type="entry name" value="RibonucZ/Hydroxyglut_hydro"/>
</dbReference>
<keyword evidence="4 7" id="KW-0479">Metal-binding</keyword>
<dbReference type="SMART" id="SM00849">
    <property type="entry name" value="Lactamase_B"/>
    <property type="match status" value="1"/>
</dbReference>
<comment type="cofactor">
    <cofactor evidence="7">
        <name>Zn(2+)</name>
        <dbReference type="ChEBI" id="CHEBI:29105"/>
    </cofactor>
    <text evidence="7">Binds 2 Zn(2+) ions per subunit.</text>
</comment>
<keyword evidence="10" id="KW-1185">Reference proteome</keyword>
<protein>
    <recommendedName>
        <fullName evidence="7">Hydroxyacylglutathione hydrolase</fullName>
        <ecNumber evidence="7">3.1.2.6</ecNumber>
    </recommendedName>
    <alternativeName>
        <fullName evidence="7">Glyoxalase II</fullName>
        <shortName evidence="7">Glx II</shortName>
    </alternativeName>
</protein>
<feature type="domain" description="Metallo-beta-lactamase" evidence="8">
    <location>
        <begin position="21"/>
        <end position="175"/>
    </location>
</feature>
<dbReference type="PIRSF" id="PIRSF005457">
    <property type="entry name" value="Glx"/>
    <property type="match status" value="1"/>
</dbReference>
<feature type="binding site" evidence="7">
    <location>
        <position position="62"/>
    </location>
    <ligand>
        <name>Zn(2+)</name>
        <dbReference type="ChEBI" id="CHEBI:29105"/>
        <label>1</label>
    </ligand>
</feature>
<reference evidence="9" key="1">
    <citation type="submission" date="2019-12" db="EMBL/GenBank/DDBJ databases">
        <title>Comparative genomics gives insights into the taxonomy of the Azoarcus-Aromatoleum group and reveals separate origins of nif in the plant-associated Azoarcus and non-plant-associated Aromatoleum sub-groups.</title>
        <authorList>
            <person name="Lafos M."/>
            <person name="Maluk M."/>
            <person name="Batista M."/>
            <person name="Junghare M."/>
            <person name="Carmona M."/>
            <person name="Faoro H."/>
            <person name="Cruz L.M."/>
            <person name="Battistoni F."/>
            <person name="De Souza E."/>
            <person name="Pedrosa F."/>
            <person name="Chen W.-M."/>
            <person name="Poole P.S."/>
            <person name="Dixon R.A."/>
            <person name="James E.K."/>
        </authorList>
    </citation>
    <scope>NUCLEOTIDE SEQUENCE</scope>
    <source>
        <strain evidence="9">NSC3</strain>
    </source>
</reference>
<evidence type="ECO:0000256" key="4">
    <source>
        <dbReference type="ARBA" id="ARBA00022723"/>
    </source>
</evidence>
<comment type="caution">
    <text evidence="9">The sequence shown here is derived from an EMBL/GenBank/DDBJ whole genome shotgun (WGS) entry which is preliminary data.</text>
</comment>
<dbReference type="InterPro" id="IPR017782">
    <property type="entry name" value="Hydroxyacylglutathione_Hdrlase"/>
</dbReference>
<feature type="binding site" evidence="7">
    <location>
        <position position="64"/>
    </location>
    <ligand>
        <name>Zn(2+)</name>
        <dbReference type="ChEBI" id="CHEBI:29105"/>
        <label>1</label>
    </ligand>
</feature>
<dbReference type="PANTHER" id="PTHR43705">
    <property type="entry name" value="HYDROXYACYLGLUTATHIONE HYDROLASE"/>
    <property type="match status" value="1"/>
</dbReference>
<dbReference type="InterPro" id="IPR035680">
    <property type="entry name" value="Clx_II_MBL"/>
</dbReference>
<dbReference type="GO" id="GO:0017001">
    <property type="term" value="P:antibiotic catabolic process"/>
    <property type="evidence" value="ECO:0007669"/>
    <property type="project" value="InterPro"/>
</dbReference>
<evidence type="ECO:0000256" key="2">
    <source>
        <dbReference type="ARBA" id="ARBA00004963"/>
    </source>
</evidence>
<dbReference type="HAMAP" id="MF_01374">
    <property type="entry name" value="Glyoxalase_2"/>
    <property type="match status" value="1"/>
</dbReference>
<dbReference type="InterPro" id="IPR001018">
    <property type="entry name" value="Beta-lactamase_class-B_CS"/>
</dbReference>
<name>A0A972F9K0_9RHOO</name>
<dbReference type="GO" id="GO:0004416">
    <property type="term" value="F:hydroxyacylglutathione hydrolase activity"/>
    <property type="evidence" value="ECO:0007669"/>
    <property type="project" value="UniProtKB-UniRule"/>
</dbReference>
<dbReference type="InterPro" id="IPR001279">
    <property type="entry name" value="Metallo-B-lactamas"/>
</dbReference>
<dbReference type="AlphaFoldDB" id="A0A972F9K0"/>
<dbReference type="GO" id="GO:0019243">
    <property type="term" value="P:methylglyoxal catabolic process to D-lactate via S-lactoyl-glutathione"/>
    <property type="evidence" value="ECO:0007669"/>
    <property type="project" value="UniProtKB-UniRule"/>
</dbReference>
<comment type="similarity">
    <text evidence="3 7">Belongs to the metallo-beta-lactamase superfamily. Glyoxalase II family.</text>
</comment>
<dbReference type="SUPFAM" id="SSF56281">
    <property type="entry name" value="Metallo-hydrolase/oxidoreductase"/>
    <property type="match status" value="1"/>
</dbReference>
<dbReference type="GO" id="GO:0008800">
    <property type="term" value="F:beta-lactamase activity"/>
    <property type="evidence" value="ECO:0007669"/>
    <property type="project" value="InterPro"/>
</dbReference>
<dbReference type="Pfam" id="PF16123">
    <property type="entry name" value="HAGH_C"/>
    <property type="match status" value="1"/>
</dbReference>
<feature type="binding site" evidence="7">
    <location>
        <position position="175"/>
    </location>
    <ligand>
        <name>Zn(2+)</name>
        <dbReference type="ChEBI" id="CHEBI:29105"/>
        <label>2</label>
    </ligand>
</feature>
<evidence type="ECO:0000256" key="7">
    <source>
        <dbReference type="HAMAP-Rule" id="MF_01374"/>
    </source>
</evidence>
<feature type="binding site" evidence="7">
    <location>
        <position position="120"/>
    </location>
    <ligand>
        <name>Zn(2+)</name>
        <dbReference type="ChEBI" id="CHEBI:29105"/>
        <label>1</label>
    </ligand>
</feature>
<dbReference type="Pfam" id="PF00753">
    <property type="entry name" value="Lactamase_B"/>
    <property type="match status" value="1"/>
</dbReference>
<dbReference type="InterPro" id="IPR032282">
    <property type="entry name" value="HAGH_C"/>
</dbReference>
<comment type="subunit">
    <text evidence="7">Monomer.</text>
</comment>
<sequence length="263" mass="28641">MNTRHTDTPTPEILPLPAFNDNYIWTLRAGKNVAVVDPGDAAVVEDYINRHGLSLTAILITHHHADHTGGVLALTATRGIPVFGPASEDIAGVTHPVSEGGRVSLDALGISFDVLEVPGHTRTHIAYLAPGVLFPGDTLFSAGCGRLLGGTAEQLHASLQRLADLPAQTRVYCTHEYTLANLRFACAAEPENAERDDWQRHCERERAAGRPTLPSTIGQEKLINPFLRTDSDQLLGALTEHVGHRPANALECFTELRRWKDVF</sequence>
<dbReference type="GO" id="GO:0008270">
    <property type="term" value="F:zinc ion binding"/>
    <property type="evidence" value="ECO:0007669"/>
    <property type="project" value="InterPro"/>
</dbReference>
<dbReference type="InterPro" id="IPR050110">
    <property type="entry name" value="Glyoxalase_II_hydrolase"/>
</dbReference>
<keyword evidence="5 7" id="KW-0378">Hydrolase</keyword>
<keyword evidence="6 7" id="KW-0862">Zinc</keyword>
<evidence type="ECO:0000256" key="5">
    <source>
        <dbReference type="ARBA" id="ARBA00022801"/>
    </source>
</evidence>
<dbReference type="PANTHER" id="PTHR43705:SF1">
    <property type="entry name" value="HYDROXYACYLGLUTATHIONE HYDROLASE GLOB"/>
    <property type="match status" value="1"/>
</dbReference>
<dbReference type="Gene3D" id="3.60.15.10">
    <property type="entry name" value="Ribonuclease Z/Hydroxyacylglutathione hydrolase-like"/>
    <property type="match status" value="1"/>
</dbReference>
<comment type="catalytic activity">
    <reaction evidence="1 7">
        <text>an S-(2-hydroxyacyl)glutathione + H2O = a 2-hydroxy carboxylate + glutathione + H(+)</text>
        <dbReference type="Rhea" id="RHEA:21864"/>
        <dbReference type="ChEBI" id="CHEBI:15377"/>
        <dbReference type="ChEBI" id="CHEBI:15378"/>
        <dbReference type="ChEBI" id="CHEBI:57925"/>
        <dbReference type="ChEBI" id="CHEBI:58896"/>
        <dbReference type="ChEBI" id="CHEBI:71261"/>
        <dbReference type="EC" id="3.1.2.6"/>
    </reaction>
</comment>
<gene>
    <name evidence="7 9" type="primary">gloB</name>
    <name evidence="9" type="ORF">GPA21_17120</name>
</gene>
<evidence type="ECO:0000256" key="6">
    <source>
        <dbReference type="ARBA" id="ARBA00022833"/>
    </source>
</evidence>
<accession>A0A972F9K0</accession>
<organism evidence="9 10">
    <name type="scientific">Azoarcus taiwanensis</name>
    <dbReference type="NCBI Taxonomy" id="666964"/>
    <lineage>
        <taxon>Bacteria</taxon>
        <taxon>Pseudomonadati</taxon>
        <taxon>Pseudomonadota</taxon>
        <taxon>Betaproteobacteria</taxon>
        <taxon>Rhodocyclales</taxon>
        <taxon>Zoogloeaceae</taxon>
        <taxon>Azoarcus</taxon>
    </lineage>
</organism>
<proteinExistence type="inferred from homology"/>
<feature type="binding site" evidence="7">
    <location>
        <position position="67"/>
    </location>
    <ligand>
        <name>Zn(2+)</name>
        <dbReference type="ChEBI" id="CHEBI:29105"/>
        <label>2</label>
    </ligand>
</feature>
<dbReference type="NCBIfam" id="TIGR03413">
    <property type="entry name" value="GSH_gloB"/>
    <property type="match status" value="1"/>
</dbReference>
<feature type="binding site" evidence="7">
    <location>
        <position position="137"/>
    </location>
    <ligand>
        <name>Zn(2+)</name>
        <dbReference type="ChEBI" id="CHEBI:29105"/>
        <label>2</label>
    </ligand>
</feature>
<evidence type="ECO:0000256" key="3">
    <source>
        <dbReference type="ARBA" id="ARBA00006759"/>
    </source>
</evidence>
<comment type="pathway">
    <text evidence="2 7">Secondary metabolite metabolism; methylglyoxal degradation; (R)-lactate from methylglyoxal: step 2/2.</text>
</comment>
<dbReference type="Proteomes" id="UP000599523">
    <property type="component" value="Unassembled WGS sequence"/>
</dbReference>
<dbReference type="CDD" id="cd07723">
    <property type="entry name" value="hydroxyacylglutathione_hydrolase_MBL-fold"/>
    <property type="match status" value="1"/>
</dbReference>
<comment type="function">
    <text evidence="7">Thiolesterase that catalyzes the hydrolysis of S-D-lactoyl-glutathione to form glutathione and D-lactic acid.</text>
</comment>
<evidence type="ECO:0000313" key="10">
    <source>
        <dbReference type="Proteomes" id="UP000599523"/>
    </source>
</evidence>